<dbReference type="EMBL" id="PTPZ01000008">
    <property type="protein sequence ID" value="PPZ90782.1"/>
    <property type="molecule type" value="Genomic_DNA"/>
</dbReference>
<comment type="caution">
    <text evidence="2">The sequence shown here is derived from an EMBL/GenBank/DDBJ whole genome shotgun (WGS) entry which is preliminary data.</text>
</comment>
<feature type="transmembrane region" description="Helical" evidence="1">
    <location>
        <begin position="68"/>
        <end position="92"/>
    </location>
</feature>
<feature type="transmembrane region" description="Helical" evidence="1">
    <location>
        <begin position="227"/>
        <end position="247"/>
    </location>
</feature>
<dbReference type="InterPro" id="IPR045625">
    <property type="entry name" value="DUF6427"/>
</dbReference>
<sequence>MFRLLSKESNIFSIPVYIFFLFLLIISFNILDFKTLGVFSSIITFCGFALGYFLFNAIGLNYNTHLPLFLYTFFVFALYPGSLDIGIAMSLFTNSFVMVLLTSNQDEVRKNSYLIIGAILAVNFLFLPTTWPMFIFVLIHLISTSDHISLNIFRLFFGNTLVFGTYFGVMYLIGYHDFDESYIPYVENSLMQDYYPLYFLLPVALYVLYAVMDHFANFNKKSPSSKFKYTFMLLFFLAQLVTVFLYMGKNYEYLLLLVLPNVIILSRALRFLKKYWMKEFGVWIIILTLLLFKLTTYIDLDELIRL</sequence>
<evidence type="ECO:0000313" key="2">
    <source>
        <dbReference type="EMBL" id="PPZ90782.1"/>
    </source>
</evidence>
<organism evidence="2 3">
    <name type="scientific">Cloacibacterium normanense</name>
    <dbReference type="NCBI Taxonomy" id="237258"/>
    <lineage>
        <taxon>Bacteria</taxon>
        <taxon>Pseudomonadati</taxon>
        <taxon>Bacteroidota</taxon>
        <taxon>Flavobacteriia</taxon>
        <taxon>Flavobacteriales</taxon>
        <taxon>Weeksellaceae</taxon>
    </lineage>
</organism>
<protein>
    <recommendedName>
        <fullName evidence="4">Beta-carotene 15,15'-monooxygenase</fullName>
    </recommendedName>
</protein>
<dbReference type="Pfam" id="PF19992">
    <property type="entry name" value="DUF6427"/>
    <property type="match status" value="1"/>
</dbReference>
<reference evidence="2 3" key="1">
    <citation type="submission" date="2018-02" db="EMBL/GenBank/DDBJ databases">
        <title>Draft genome sequence of bacterial isolates from marine environment.</title>
        <authorList>
            <person name="Singh S.K."/>
            <person name="Hill R."/>
            <person name="Major S."/>
            <person name="Cai H."/>
            <person name="Li Y."/>
        </authorList>
    </citation>
    <scope>NUCLEOTIDE SEQUENCE [LARGE SCALE GENOMIC DNA]</scope>
    <source>
        <strain evidence="2 3">IMET F</strain>
    </source>
</reference>
<feature type="transmembrane region" description="Helical" evidence="1">
    <location>
        <begin position="253"/>
        <end position="269"/>
    </location>
</feature>
<keyword evidence="1" id="KW-0812">Transmembrane</keyword>
<name>A0A2S7I2G1_9FLAO</name>
<keyword evidence="1" id="KW-1133">Transmembrane helix</keyword>
<feature type="transmembrane region" description="Helical" evidence="1">
    <location>
        <begin position="194"/>
        <end position="215"/>
    </location>
</feature>
<feature type="transmembrane region" description="Helical" evidence="1">
    <location>
        <begin position="12"/>
        <end position="31"/>
    </location>
</feature>
<accession>A0A2S7I2G1</accession>
<evidence type="ECO:0008006" key="4">
    <source>
        <dbReference type="Google" id="ProtNLM"/>
    </source>
</evidence>
<feature type="transmembrane region" description="Helical" evidence="1">
    <location>
        <begin position="151"/>
        <end position="174"/>
    </location>
</feature>
<gene>
    <name evidence="2" type="ORF">C3729_11450</name>
</gene>
<keyword evidence="1" id="KW-0472">Membrane</keyword>
<dbReference type="RefSeq" id="WP_104794282.1">
    <property type="nucleotide sequence ID" value="NZ_PTPZ01000008.1"/>
</dbReference>
<feature type="transmembrane region" description="Helical" evidence="1">
    <location>
        <begin position="37"/>
        <end position="56"/>
    </location>
</feature>
<proteinExistence type="predicted"/>
<feature type="transmembrane region" description="Helical" evidence="1">
    <location>
        <begin position="281"/>
        <end position="298"/>
    </location>
</feature>
<dbReference type="AlphaFoldDB" id="A0A2S7I2G1"/>
<feature type="transmembrane region" description="Helical" evidence="1">
    <location>
        <begin position="112"/>
        <end position="139"/>
    </location>
</feature>
<dbReference type="Proteomes" id="UP000238565">
    <property type="component" value="Unassembled WGS sequence"/>
</dbReference>
<evidence type="ECO:0000256" key="1">
    <source>
        <dbReference type="SAM" id="Phobius"/>
    </source>
</evidence>
<evidence type="ECO:0000313" key="3">
    <source>
        <dbReference type="Proteomes" id="UP000238565"/>
    </source>
</evidence>